<reference evidence="1 2" key="1">
    <citation type="submission" date="2019-10" db="EMBL/GenBank/DDBJ databases">
        <title>Extracellular Electron Transfer in a Candidatus Methanoperedens spp. Enrichment Culture.</title>
        <authorList>
            <person name="Berger S."/>
            <person name="Rangel Shaw D."/>
            <person name="Berben T."/>
            <person name="In 'T Zandt M."/>
            <person name="Frank J."/>
            <person name="Reimann J."/>
            <person name="Jetten M.S.M."/>
            <person name="Welte C.U."/>
        </authorList>
    </citation>
    <scope>NUCLEOTIDE SEQUENCE [LARGE SCALE GENOMIC DNA]</scope>
    <source>
        <strain evidence="1">SB12</strain>
    </source>
</reference>
<evidence type="ECO:0000313" key="1">
    <source>
        <dbReference type="EMBL" id="KAB2933306.1"/>
    </source>
</evidence>
<dbReference type="AlphaFoldDB" id="A0A833H2R1"/>
<protein>
    <submittedName>
        <fullName evidence="1">Uncharacterized protein</fullName>
    </submittedName>
</protein>
<name>A0A833H2R1_9LEPT</name>
<evidence type="ECO:0000313" key="2">
    <source>
        <dbReference type="Proteomes" id="UP000460298"/>
    </source>
</evidence>
<gene>
    <name evidence="1" type="ORF">F9K24_08125</name>
</gene>
<organism evidence="1 2">
    <name type="scientific">Leptonema illini</name>
    <dbReference type="NCBI Taxonomy" id="183"/>
    <lineage>
        <taxon>Bacteria</taxon>
        <taxon>Pseudomonadati</taxon>
        <taxon>Spirochaetota</taxon>
        <taxon>Spirochaetia</taxon>
        <taxon>Leptospirales</taxon>
        <taxon>Leptospiraceae</taxon>
        <taxon>Leptonema</taxon>
    </lineage>
</organism>
<proteinExistence type="predicted"/>
<accession>A0A833H2R1</accession>
<sequence length="147" mass="16720">MKQEDSSPSFSHSDETAAFADVYFLTGQPFFEETASASLPAEHTIAPESWQTVQIWPLHFFVKGHGYVSAHLAFDVHRQCFAYLEAADERSVPLLERIYEEADNDESDEERELFDQIGLLLETAEARIENGRLNPGQVVVYSEDHVR</sequence>
<dbReference type="Proteomes" id="UP000460298">
    <property type="component" value="Unassembled WGS sequence"/>
</dbReference>
<comment type="caution">
    <text evidence="1">The sequence shown here is derived from an EMBL/GenBank/DDBJ whole genome shotgun (WGS) entry which is preliminary data.</text>
</comment>
<dbReference type="EMBL" id="WBUI01000006">
    <property type="protein sequence ID" value="KAB2933306.1"/>
    <property type="molecule type" value="Genomic_DNA"/>
</dbReference>